<evidence type="ECO:0000313" key="3">
    <source>
        <dbReference type="EMBL" id="RDU71273.1"/>
    </source>
</evidence>
<accession>A0A3D8J1M8</accession>
<reference evidence="3 4" key="1">
    <citation type="submission" date="2018-04" db="EMBL/GenBank/DDBJ databases">
        <title>Novel Campyloabacter and Helicobacter Species and Strains.</title>
        <authorList>
            <person name="Mannion A.J."/>
            <person name="Shen Z."/>
            <person name="Fox J.G."/>
        </authorList>
    </citation>
    <scope>NUCLEOTIDE SEQUENCE [LARGE SCALE GENOMIC DNA]</scope>
    <source>
        <strain evidence="3 4">MIT 97-5075</strain>
    </source>
</reference>
<dbReference type="OrthoDB" id="5326815at2"/>
<evidence type="ECO:0000313" key="4">
    <source>
        <dbReference type="Proteomes" id="UP000256424"/>
    </source>
</evidence>
<sequence>MQNQTSISFIITSIVVNIMIAGCFFFATKSVFDKSNYEIVKLEVDNHVLLSPQELANQAKNQLFHGNKQNTLLDNNFLLNPHGKAMQNNQNDINTAFEQLKLRNNQDESLEDIAATPLNELAKITLKSTFNLDKTQDILYGKIGCNNYTAKFFWQDSTKIVVSGGASTRKLCYPKEVSDFQNAFVRNLDGIYTITKLRNRKGYVLNNGHIRIYLR</sequence>
<keyword evidence="1" id="KW-1133">Transmembrane helix</keyword>
<dbReference type="InterPro" id="IPR005184">
    <property type="entry name" value="DUF306_Meta_HslJ"/>
</dbReference>
<evidence type="ECO:0000256" key="1">
    <source>
        <dbReference type="SAM" id="Phobius"/>
    </source>
</evidence>
<dbReference type="Proteomes" id="UP000256424">
    <property type="component" value="Unassembled WGS sequence"/>
</dbReference>
<comment type="caution">
    <text evidence="3">The sequence shown here is derived from an EMBL/GenBank/DDBJ whole genome shotgun (WGS) entry which is preliminary data.</text>
</comment>
<name>A0A3D8J1M8_9HELI</name>
<protein>
    <submittedName>
        <fullName evidence="3">META domain-containing protein</fullName>
    </submittedName>
</protein>
<organism evidence="3 4">
    <name type="scientific">Helicobacter aurati</name>
    <dbReference type="NCBI Taxonomy" id="137778"/>
    <lineage>
        <taxon>Bacteria</taxon>
        <taxon>Pseudomonadati</taxon>
        <taxon>Campylobacterota</taxon>
        <taxon>Epsilonproteobacteria</taxon>
        <taxon>Campylobacterales</taxon>
        <taxon>Helicobacteraceae</taxon>
        <taxon>Helicobacter</taxon>
    </lineage>
</organism>
<dbReference type="Pfam" id="PF03724">
    <property type="entry name" value="META"/>
    <property type="match status" value="1"/>
</dbReference>
<proteinExistence type="predicted"/>
<gene>
    <name evidence="3" type="ORF">CQA66_06955</name>
</gene>
<dbReference type="EMBL" id="NXLW01000013">
    <property type="protein sequence ID" value="RDU71273.1"/>
    <property type="molecule type" value="Genomic_DNA"/>
</dbReference>
<feature type="transmembrane region" description="Helical" evidence="1">
    <location>
        <begin position="6"/>
        <end position="27"/>
    </location>
</feature>
<keyword evidence="1" id="KW-0812">Transmembrane</keyword>
<dbReference type="RefSeq" id="WP_104762245.1">
    <property type="nucleotide sequence ID" value="NZ_FZPM01000002.1"/>
</dbReference>
<dbReference type="AlphaFoldDB" id="A0A3D8J1M8"/>
<keyword evidence="1" id="KW-0472">Membrane</keyword>
<dbReference type="Gene3D" id="2.40.128.270">
    <property type="match status" value="1"/>
</dbReference>
<feature type="domain" description="DUF306" evidence="2">
    <location>
        <begin position="125"/>
        <end position="194"/>
    </location>
</feature>
<evidence type="ECO:0000259" key="2">
    <source>
        <dbReference type="Pfam" id="PF03724"/>
    </source>
</evidence>
<keyword evidence="4" id="KW-1185">Reference proteome</keyword>
<dbReference type="InterPro" id="IPR038670">
    <property type="entry name" value="HslJ-like_sf"/>
</dbReference>